<dbReference type="EnsemblPlants" id="MELO3C031716.2.1">
    <property type="protein sequence ID" value="MELO3C031716.2.1"/>
    <property type="gene ID" value="MELO3C031716.2"/>
</dbReference>
<dbReference type="Gramene" id="MELO3C031716.2.1">
    <property type="protein sequence ID" value="MELO3C031716.2.1"/>
    <property type="gene ID" value="MELO3C031716.2"/>
</dbReference>
<dbReference type="AlphaFoldDB" id="A0A9I9EJ92"/>
<protein>
    <submittedName>
        <fullName evidence="2">Uncharacterized protein</fullName>
    </submittedName>
</protein>
<name>A0A9I9EJ92_CUCME</name>
<accession>A0A9I9EJ92</accession>
<proteinExistence type="predicted"/>
<sequence length="44" mass="4955">MNLLFNFSSPQSPPSSTLSCVDRCGKMERDEKKMVEDGMEKMIG</sequence>
<reference evidence="2" key="1">
    <citation type="submission" date="2023-03" db="UniProtKB">
        <authorList>
            <consortium name="EnsemblPlants"/>
        </authorList>
    </citation>
    <scope>IDENTIFICATION</scope>
</reference>
<feature type="region of interest" description="Disordered" evidence="1">
    <location>
        <begin position="1"/>
        <end position="21"/>
    </location>
</feature>
<evidence type="ECO:0000256" key="1">
    <source>
        <dbReference type="SAM" id="MobiDB-lite"/>
    </source>
</evidence>
<dbReference type="EnsemblPlants" id="MELO3C034607.2.1">
    <property type="protein sequence ID" value="MELO3C034607.2.1"/>
    <property type="gene ID" value="MELO3C034607.2"/>
</dbReference>
<dbReference type="Gramene" id="MELO3C034607.2.1">
    <property type="protein sequence ID" value="MELO3C034607.2.1"/>
    <property type="gene ID" value="MELO3C034607.2"/>
</dbReference>
<evidence type="ECO:0000313" key="2">
    <source>
        <dbReference type="EnsemblPlants" id="MELO3C034607.2.1"/>
    </source>
</evidence>
<organism evidence="2">
    <name type="scientific">Cucumis melo</name>
    <name type="common">Muskmelon</name>
    <dbReference type="NCBI Taxonomy" id="3656"/>
    <lineage>
        <taxon>Eukaryota</taxon>
        <taxon>Viridiplantae</taxon>
        <taxon>Streptophyta</taxon>
        <taxon>Embryophyta</taxon>
        <taxon>Tracheophyta</taxon>
        <taxon>Spermatophyta</taxon>
        <taxon>Magnoliopsida</taxon>
        <taxon>eudicotyledons</taxon>
        <taxon>Gunneridae</taxon>
        <taxon>Pentapetalae</taxon>
        <taxon>rosids</taxon>
        <taxon>fabids</taxon>
        <taxon>Cucurbitales</taxon>
        <taxon>Cucurbitaceae</taxon>
        <taxon>Benincaseae</taxon>
        <taxon>Cucumis</taxon>
    </lineage>
</organism>